<keyword evidence="2" id="KW-1185">Reference proteome</keyword>
<evidence type="ECO:0000313" key="1">
    <source>
        <dbReference type="EMBL" id="GLR83497.1"/>
    </source>
</evidence>
<evidence type="ECO:0000313" key="2">
    <source>
        <dbReference type="Proteomes" id="UP001156905"/>
    </source>
</evidence>
<dbReference type="Proteomes" id="UP001156905">
    <property type="component" value="Unassembled WGS sequence"/>
</dbReference>
<organism evidence="1 2">
    <name type="scientific">Bradyrhizobium iriomotense</name>
    <dbReference type="NCBI Taxonomy" id="441950"/>
    <lineage>
        <taxon>Bacteria</taxon>
        <taxon>Pseudomonadati</taxon>
        <taxon>Pseudomonadota</taxon>
        <taxon>Alphaproteobacteria</taxon>
        <taxon>Hyphomicrobiales</taxon>
        <taxon>Nitrobacteraceae</taxon>
        <taxon>Bradyrhizobium</taxon>
    </lineage>
</organism>
<protein>
    <submittedName>
        <fullName evidence="1">Uncharacterized protein</fullName>
    </submittedName>
</protein>
<name>A0ABQ6AMN4_9BRAD</name>
<gene>
    <name evidence="1" type="ORF">GCM10007857_02070</name>
</gene>
<proteinExistence type="predicted"/>
<accession>A0ABQ6AMN4</accession>
<sequence length="102" mass="11231">MRVRWLIGTGTGVEAAAAANRKIRVVCARCRAARLVTRVQRFFGELSQRIDVGRCTAVAGTAIRAGQIAVGAIEPADRHLLVRQVGLINRPVDRFLELVLRR</sequence>
<comment type="caution">
    <text evidence="1">The sequence shown here is derived from an EMBL/GenBank/DDBJ whole genome shotgun (WGS) entry which is preliminary data.</text>
</comment>
<reference evidence="2" key="1">
    <citation type="journal article" date="2019" name="Int. J. Syst. Evol. Microbiol.">
        <title>The Global Catalogue of Microorganisms (GCM) 10K type strain sequencing project: providing services to taxonomists for standard genome sequencing and annotation.</title>
        <authorList>
            <consortium name="The Broad Institute Genomics Platform"/>
            <consortium name="The Broad Institute Genome Sequencing Center for Infectious Disease"/>
            <person name="Wu L."/>
            <person name="Ma J."/>
        </authorList>
    </citation>
    <scope>NUCLEOTIDE SEQUENCE [LARGE SCALE GENOMIC DNA]</scope>
    <source>
        <strain evidence="2">NBRC 102520</strain>
    </source>
</reference>
<dbReference type="EMBL" id="BSOW01000001">
    <property type="protein sequence ID" value="GLR83497.1"/>
    <property type="molecule type" value="Genomic_DNA"/>
</dbReference>